<dbReference type="OrthoDB" id="1733298at2759"/>
<evidence type="ECO:0000313" key="2">
    <source>
        <dbReference type="Proteomes" id="UP000325081"/>
    </source>
</evidence>
<proteinExistence type="predicted"/>
<dbReference type="EMBL" id="BKCP01002224">
    <property type="protein sequence ID" value="GER27927.1"/>
    <property type="molecule type" value="Genomic_DNA"/>
</dbReference>
<accession>A0A5A7P5G8</accession>
<name>A0A5A7P5G8_STRAF</name>
<reference evidence="2" key="1">
    <citation type="journal article" date="2019" name="Curr. Biol.">
        <title>Genome Sequence of Striga asiatica Provides Insight into the Evolution of Plant Parasitism.</title>
        <authorList>
            <person name="Yoshida S."/>
            <person name="Kim S."/>
            <person name="Wafula E.K."/>
            <person name="Tanskanen J."/>
            <person name="Kim Y.M."/>
            <person name="Honaas L."/>
            <person name="Yang Z."/>
            <person name="Spallek T."/>
            <person name="Conn C.E."/>
            <person name="Ichihashi Y."/>
            <person name="Cheong K."/>
            <person name="Cui S."/>
            <person name="Der J.P."/>
            <person name="Gundlach H."/>
            <person name="Jiao Y."/>
            <person name="Hori C."/>
            <person name="Ishida J.K."/>
            <person name="Kasahara H."/>
            <person name="Kiba T."/>
            <person name="Kim M.S."/>
            <person name="Koo N."/>
            <person name="Laohavisit A."/>
            <person name="Lee Y.H."/>
            <person name="Lumba S."/>
            <person name="McCourt P."/>
            <person name="Mortimer J.C."/>
            <person name="Mutuku J.M."/>
            <person name="Nomura T."/>
            <person name="Sasaki-Sekimoto Y."/>
            <person name="Seto Y."/>
            <person name="Wang Y."/>
            <person name="Wakatake T."/>
            <person name="Sakakibara H."/>
            <person name="Demura T."/>
            <person name="Yamaguchi S."/>
            <person name="Yoneyama K."/>
            <person name="Manabe R.I."/>
            <person name="Nelson D.C."/>
            <person name="Schulman A.H."/>
            <person name="Timko M.P."/>
            <person name="dePamphilis C.W."/>
            <person name="Choi D."/>
            <person name="Shirasu K."/>
        </authorList>
    </citation>
    <scope>NUCLEOTIDE SEQUENCE [LARGE SCALE GENOMIC DNA]</scope>
    <source>
        <strain evidence="2">cv. UVA1</strain>
    </source>
</reference>
<dbReference type="AlphaFoldDB" id="A0A5A7P5G8"/>
<dbReference type="Proteomes" id="UP000325081">
    <property type="component" value="Unassembled WGS sequence"/>
</dbReference>
<keyword evidence="2" id="KW-1185">Reference proteome</keyword>
<gene>
    <name evidence="1" type="ORF">STAS_03676</name>
</gene>
<organism evidence="1 2">
    <name type="scientific">Striga asiatica</name>
    <name type="common">Asiatic witchweed</name>
    <name type="synonym">Buchnera asiatica</name>
    <dbReference type="NCBI Taxonomy" id="4170"/>
    <lineage>
        <taxon>Eukaryota</taxon>
        <taxon>Viridiplantae</taxon>
        <taxon>Streptophyta</taxon>
        <taxon>Embryophyta</taxon>
        <taxon>Tracheophyta</taxon>
        <taxon>Spermatophyta</taxon>
        <taxon>Magnoliopsida</taxon>
        <taxon>eudicotyledons</taxon>
        <taxon>Gunneridae</taxon>
        <taxon>Pentapetalae</taxon>
        <taxon>asterids</taxon>
        <taxon>lamiids</taxon>
        <taxon>Lamiales</taxon>
        <taxon>Orobanchaceae</taxon>
        <taxon>Buchnereae</taxon>
        <taxon>Striga</taxon>
    </lineage>
</organism>
<evidence type="ECO:0000313" key="1">
    <source>
        <dbReference type="EMBL" id="GER27927.1"/>
    </source>
</evidence>
<protein>
    <submittedName>
        <fullName evidence="1">Ribonuclease H-like superfamily protein</fullName>
    </submittedName>
</protein>
<sequence>MSSRRMWIMFFSIVQRYKIVGSCWELTGMNGKHIGRLLKDRITSSVYLLWRVWKARNKLMFQGEQFDELAVQLEEAAGRGWDKLICILNSKELAHKLNKNDVFSSSVCNIIANVQMLKSRFSLCSFSFGSVCSRCNILPMLALEGDM</sequence>
<feature type="non-terminal residue" evidence="1">
    <location>
        <position position="147"/>
    </location>
</feature>
<comment type="caution">
    <text evidence="1">The sequence shown here is derived from an EMBL/GenBank/DDBJ whole genome shotgun (WGS) entry which is preliminary data.</text>
</comment>